<accession>A0A2V0RA18</accession>
<feature type="compositionally biased region" description="Pro residues" evidence="1">
    <location>
        <begin position="47"/>
        <end position="65"/>
    </location>
</feature>
<reference evidence="2" key="1">
    <citation type="submission" date="2017-04" db="EMBL/GenBank/DDBJ databases">
        <title>Unveiling RNA virosphere associated with marine microorganisms.</title>
        <authorList>
            <person name="Urayama S."/>
            <person name="Takaki Y."/>
            <person name="Nishi S."/>
            <person name="Yoshida Y."/>
            <person name="Deguchi S."/>
            <person name="Takai K."/>
            <person name="Nunoura T."/>
        </authorList>
    </citation>
    <scope>NUCLEOTIDE SEQUENCE</scope>
</reference>
<protein>
    <submittedName>
        <fullName evidence="2">Uncharacterized protein</fullName>
    </submittedName>
</protein>
<evidence type="ECO:0000256" key="1">
    <source>
        <dbReference type="SAM" id="MobiDB-lite"/>
    </source>
</evidence>
<name>A0A2V0RA18_9ZZZZ</name>
<proteinExistence type="predicted"/>
<evidence type="ECO:0000313" key="2">
    <source>
        <dbReference type="EMBL" id="GBH22146.1"/>
    </source>
</evidence>
<feature type="region of interest" description="Disordered" evidence="1">
    <location>
        <begin position="30"/>
        <end position="69"/>
    </location>
</feature>
<dbReference type="EMBL" id="BDQA01000697">
    <property type="protein sequence ID" value="GBH22146.1"/>
    <property type="molecule type" value="Genomic_RNA"/>
</dbReference>
<comment type="caution">
    <text evidence="2">The sequence shown here is derived from an EMBL/GenBank/DDBJ whole genome shotgun (WGS) entry which is preliminary data.</text>
</comment>
<sequence>MIQQRLSNEHPPESPEQYMMGVVASMVGVNGYTQDTPLDAAHDEPQDAPPPGEGTRVPPPRPTTQPHPGMVRWQREALRVIIDQLERAEVPQGRAIAFLKALDTDKPDVAWLRSENRQATMDMVAFMTEENAKKRASALSRLLLFRDRYKYSASVADFFDELASSQADWATAVEEYERKKVLFAKEAYATIGLPQDLFMQKGP</sequence>
<dbReference type="AlphaFoldDB" id="A0A2V0RA18"/>
<organism evidence="2">
    <name type="scientific">viral metagenome</name>
    <dbReference type="NCBI Taxonomy" id="1070528"/>
    <lineage>
        <taxon>unclassified sequences</taxon>
        <taxon>metagenomes</taxon>
        <taxon>organismal metagenomes</taxon>
    </lineage>
</organism>